<organism evidence="1 2">
    <name type="scientific">Xylanibacter muris</name>
    <dbReference type="NCBI Taxonomy" id="2736290"/>
    <lineage>
        <taxon>Bacteria</taxon>
        <taxon>Pseudomonadati</taxon>
        <taxon>Bacteroidota</taxon>
        <taxon>Bacteroidia</taxon>
        <taxon>Bacteroidales</taxon>
        <taxon>Prevotellaceae</taxon>
        <taxon>Xylanibacter</taxon>
    </lineage>
</organism>
<comment type="caution">
    <text evidence="1">The sequence shown here is derived from an EMBL/GenBank/DDBJ whole genome shotgun (WGS) entry which is preliminary data.</text>
</comment>
<evidence type="ECO:0000313" key="1">
    <source>
        <dbReference type="EMBL" id="NPD91778.1"/>
    </source>
</evidence>
<keyword evidence="2" id="KW-1185">Reference proteome</keyword>
<name>A0ABX2AKR0_9BACT</name>
<sequence length="62" mass="7220">MKKSYIKPQITIVEQEFENHILVGSFIREDGIDCSRKWIETDGDADEAAAKWYKGNNSLWDE</sequence>
<dbReference type="RefSeq" id="WP_172275024.1">
    <property type="nucleotide sequence ID" value="NZ_CASGMU010000005.1"/>
</dbReference>
<reference evidence="1 2" key="1">
    <citation type="submission" date="2020-05" db="EMBL/GenBank/DDBJ databases">
        <title>Distinct polysaccharide utilization as determinants for interspecies competition between intestinal Prevotella spp.</title>
        <authorList>
            <person name="Galvez E.J.C."/>
            <person name="Iljazovic A."/>
            <person name="Strowig T."/>
        </authorList>
    </citation>
    <scope>NUCLEOTIDE SEQUENCE [LARGE SCALE GENOMIC DNA]</scope>
    <source>
        <strain evidence="1 2">PMUR</strain>
    </source>
</reference>
<evidence type="ECO:0000313" key="2">
    <source>
        <dbReference type="Proteomes" id="UP000714420"/>
    </source>
</evidence>
<proteinExistence type="predicted"/>
<gene>
    <name evidence="1" type="ORF">HPS56_05335</name>
</gene>
<dbReference type="Proteomes" id="UP000714420">
    <property type="component" value="Unassembled WGS sequence"/>
</dbReference>
<accession>A0ABX2AKR0</accession>
<protein>
    <submittedName>
        <fullName evidence="1">Uncharacterized protein</fullName>
    </submittedName>
</protein>
<dbReference type="EMBL" id="JABKKF010000003">
    <property type="protein sequence ID" value="NPD91778.1"/>
    <property type="molecule type" value="Genomic_DNA"/>
</dbReference>